<dbReference type="VEuPathDB" id="FungiDB:AB675_10700"/>
<accession>A0A0N1P1G5</accession>
<evidence type="ECO:0000259" key="2">
    <source>
        <dbReference type="Pfam" id="PF09350"/>
    </source>
</evidence>
<name>A0A0N1P1G5_9EURO</name>
<reference evidence="3 4" key="1">
    <citation type="submission" date="2015-06" db="EMBL/GenBank/DDBJ databases">
        <title>Draft genome of the ant-associated black yeast Phialophora attae CBS 131958.</title>
        <authorList>
            <person name="Moreno L.F."/>
            <person name="Stielow B.J."/>
            <person name="de Hoog S."/>
            <person name="Vicente V.A."/>
            <person name="Weiss V.A."/>
            <person name="de Vries M."/>
            <person name="Cruz L.M."/>
            <person name="Souza E.M."/>
        </authorList>
    </citation>
    <scope>NUCLEOTIDE SEQUENCE [LARGE SCALE GENOMIC DNA]</scope>
    <source>
        <strain evidence="3 4">CBS 131958</strain>
    </source>
</reference>
<organism evidence="3 4">
    <name type="scientific">Cyphellophora attinorum</name>
    <dbReference type="NCBI Taxonomy" id="1664694"/>
    <lineage>
        <taxon>Eukaryota</taxon>
        <taxon>Fungi</taxon>
        <taxon>Dikarya</taxon>
        <taxon>Ascomycota</taxon>
        <taxon>Pezizomycotina</taxon>
        <taxon>Eurotiomycetes</taxon>
        <taxon>Chaetothyriomycetidae</taxon>
        <taxon>Chaetothyriales</taxon>
        <taxon>Cyphellophoraceae</taxon>
        <taxon>Cyphellophora</taxon>
    </lineage>
</organism>
<dbReference type="InterPro" id="IPR018961">
    <property type="entry name" value="DnaJ_homolog_subfam-C_membr-28"/>
</dbReference>
<dbReference type="RefSeq" id="XP_018000617.1">
    <property type="nucleotide sequence ID" value="XM_018139490.1"/>
</dbReference>
<dbReference type="PANTHER" id="PTHR39394:SF1">
    <property type="entry name" value="DNAJ HOMOLOGUE SUBFAMILY C MEMBER 28 CONSERVED DOMAIN-CONTAINING PROTEIN"/>
    <property type="match status" value="1"/>
</dbReference>
<gene>
    <name evidence="3" type="ORF">AB675_10700</name>
</gene>
<evidence type="ECO:0000256" key="1">
    <source>
        <dbReference type="SAM" id="MobiDB-lite"/>
    </source>
</evidence>
<comment type="caution">
    <text evidence="3">The sequence shown here is derived from an EMBL/GenBank/DDBJ whole genome shotgun (WGS) entry which is preliminary data.</text>
</comment>
<dbReference type="OrthoDB" id="1922282at2759"/>
<dbReference type="PANTHER" id="PTHR39394">
    <property type="entry name" value="YALI0E31793P"/>
    <property type="match status" value="1"/>
</dbReference>
<feature type="domain" description="DnaJ homologue subfamily C member 28 conserved" evidence="2">
    <location>
        <begin position="172"/>
        <end position="243"/>
    </location>
</feature>
<protein>
    <recommendedName>
        <fullName evidence="2">DnaJ homologue subfamily C member 28 conserved domain-containing protein</fullName>
    </recommendedName>
</protein>
<evidence type="ECO:0000313" key="3">
    <source>
        <dbReference type="EMBL" id="KPI40654.1"/>
    </source>
</evidence>
<proteinExistence type="predicted"/>
<keyword evidence="4" id="KW-1185">Reference proteome</keyword>
<feature type="region of interest" description="Disordered" evidence="1">
    <location>
        <begin position="1"/>
        <end position="24"/>
    </location>
</feature>
<dbReference type="STRING" id="1664694.A0A0N1P1G5"/>
<dbReference type="GeneID" id="28731370"/>
<dbReference type="EMBL" id="LFJN01000011">
    <property type="protein sequence ID" value="KPI40654.1"/>
    <property type="molecule type" value="Genomic_DNA"/>
</dbReference>
<evidence type="ECO:0000313" key="4">
    <source>
        <dbReference type="Proteomes" id="UP000038010"/>
    </source>
</evidence>
<sequence>MAEESIDTGSPSDRRNLKAESSNFSEELKAQLEARISESAFKNENQKALSEANLPSYAGKGTRDTAAADQWLGTESLGDASLRMLDDAHKKLRFKPRAPRIATNVNLRPEPKKQVSRAARLVNARDRTSVYAMSQQEGVSEEEKEKFRKELKERFSPGARPMPVTLQGLTSLANERIEDAIARGQFRNIKRGKDVNTERDHNANSPFLDTTEYFMNKIIQKQEIVPPWIEKQQELVKQLDSFRKRLRSDWRRHAARMIASEGGPLEQQINRAKGYALAEEIVNPRISDKQKISGISSDGNLVNITVEDRIAAGIKLDEPEVKVEVTPTTTEPPTGTEAKDLHKLEQELQQEIQTIAATSATLNAVPPTVPPEVPAIAAAPAAATPPQAPPRVLPMPTPFRDPTWQRTEQAYHTLAITEINSLTRSYNLMAPKIAQRPYTNLDRELKRCFAMVAPQLADEIAERAKKGVVRGFGERVDREKGVLERVLSRKDGPVLYEKVIREEVEGKEYGWKEFWRDLWARDEKGKRKDVA</sequence>
<dbReference type="Proteomes" id="UP000038010">
    <property type="component" value="Unassembled WGS sequence"/>
</dbReference>
<dbReference type="Pfam" id="PF09350">
    <property type="entry name" value="DJC28_CD"/>
    <property type="match status" value="1"/>
</dbReference>
<dbReference type="AlphaFoldDB" id="A0A0N1P1G5"/>